<evidence type="ECO:0000313" key="2">
    <source>
        <dbReference type="EMBL" id="WAR12237.1"/>
    </source>
</evidence>
<dbReference type="InterPro" id="IPR042307">
    <property type="entry name" value="Reeler_sf"/>
</dbReference>
<evidence type="ECO:0000313" key="3">
    <source>
        <dbReference type="Proteomes" id="UP001164746"/>
    </source>
</evidence>
<sequence length="92" mass="10147">MTGAPTVCLGLHIVHDRNVAQKTEVPFKLNFSTTTYTPGQDVNIKLASPDSLPFKGFVIYAHRMIGDRERPVGEFVTFPPNKARQVACSGEE</sequence>
<dbReference type="InterPro" id="IPR002861">
    <property type="entry name" value="Reeler_dom"/>
</dbReference>
<accession>A0ABY7ETJ8</accession>
<dbReference type="Proteomes" id="UP001164746">
    <property type="component" value="Chromosome 8"/>
</dbReference>
<reference evidence="2" key="1">
    <citation type="submission" date="2022-11" db="EMBL/GenBank/DDBJ databases">
        <title>Centuries of genome instability and evolution in soft-shell clam transmissible cancer (bioRxiv).</title>
        <authorList>
            <person name="Hart S.F.M."/>
            <person name="Yonemitsu M.A."/>
            <person name="Giersch R.M."/>
            <person name="Beal B.F."/>
            <person name="Arriagada G."/>
            <person name="Davis B.W."/>
            <person name="Ostrander E.A."/>
            <person name="Goff S.P."/>
            <person name="Metzger M.J."/>
        </authorList>
    </citation>
    <scope>NUCLEOTIDE SEQUENCE</scope>
    <source>
        <strain evidence="2">MELC-2E11</strain>
        <tissue evidence="2">Siphon/mantle</tissue>
    </source>
</reference>
<protein>
    <recommendedName>
        <fullName evidence="1">Reelin domain-containing protein</fullName>
    </recommendedName>
</protein>
<feature type="domain" description="Reelin" evidence="1">
    <location>
        <begin position="14"/>
        <end position="90"/>
    </location>
</feature>
<dbReference type="Pfam" id="PF02014">
    <property type="entry name" value="Reeler"/>
    <property type="match status" value="1"/>
</dbReference>
<proteinExistence type="predicted"/>
<dbReference type="Gene3D" id="2.60.40.4060">
    <property type="entry name" value="Reeler domain"/>
    <property type="match status" value="1"/>
</dbReference>
<feature type="non-terminal residue" evidence="2">
    <location>
        <position position="92"/>
    </location>
</feature>
<dbReference type="EMBL" id="CP111019">
    <property type="protein sequence ID" value="WAR12237.1"/>
    <property type="molecule type" value="Genomic_DNA"/>
</dbReference>
<keyword evidence="3" id="KW-1185">Reference proteome</keyword>
<evidence type="ECO:0000259" key="1">
    <source>
        <dbReference type="Pfam" id="PF02014"/>
    </source>
</evidence>
<organism evidence="2 3">
    <name type="scientific">Mya arenaria</name>
    <name type="common">Soft-shell clam</name>
    <dbReference type="NCBI Taxonomy" id="6604"/>
    <lineage>
        <taxon>Eukaryota</taxon>
        <taxon>Metazoa</taxon>
        <taxon>Spiralia</taxon>
        <taxon>Lophotrochozoa</taxon>
        <taxon>Mollusca</taxon>
        <taxon>Bivalvia</taxon>
        <taxon>Autobranchia</taxon>
        <taxon>Heteroconchia</taxon>
        <taxon>Euheterodonta</taxon>
        <taxon>Imparidentia</taxon>
        <taxon>Neoheterodontei</taxon>
        <taxon>Myida</taxon>
        <taxon>Myoidea</taxon>
        <taxon>Myidae</taxon>
        <taxon>Mya</taxon>
    </lineage>
</organism>
<name>A0ABY7ETJ8_MYAAR</name>
<gene>
    <name evidence="2" type="ORF">MAR_026417</name>
</gene>